<keyword evidence="3" id="KW-1185">Reference proteome</keyword>
<dbReference type="EMBL" id="BGZK01001491">
    <property type="protein sequence ID" value="GBP80984.1"/>
    <property type="molecule type" value="Genomic_DNA"/>
</dbReference>
<organism evidence="2 3">
    <name type="scientific">Eumeta variegata</name>
    <name type="common">Bagworm moth</name>
    <name type="synonym">Eumeta japonica</name>
    <dbReference type="NCBI Taxonomy" id="151549"/>
    <lineage>
        <taxon>Eukaryota</taxon>
        <taxon>Metazoa</taxon>
        <taxon>Ecdysozoa</taxon>
        <taxon>Arthropoda</taxon>
        <taxon>Hexapoda</taxon>
        <taxon>Insecta</taxon>
        <taxon>Pterygota</taxon>
        <taxon>Neoptera</taxon>
        <taxon>Endopterygota</taxon>
        <taxon>Lepidoptera</taxon>
        <taxon>Glossata</taxon>
        <taxon>Ditrysia</taxon>
        <taxon>Tineoidea</taxon>
        <taxon>Psychidae</taxon>
        <taxon>Oiketicinae</taxon>
        <taxon>Eumeta</taxon>
    </lineage>
</organism>
<evidence type="ECO:0000313" key="3">
    <source>
        <dbReference type="Proteomes" id="UP000299102"/>
    </source>
</evidence>
<name>A0A4C1Z1R6_EUMVA</name>
<evidence type="ECO:0000313" key="2">
    <source>
        <dbReference type="EMBL" id="GBP80984.1"/>
    </source>
</evidence>
<sequence>MKLFKRCPARIRVFFDFAPLPPSPFSTFESWPESITRRRLFDALILKPQCPKVVQRIFYFDTSMCPRLLRIGAVSDLGIESGQSRNESQDRARGAAGAVTMRSIICSNTAVPFERALLDLDEADYSLTPPERRPPPRPPPPAGASAEKSERIVRAEIEFWHSPGARHGTTLPSHNFIELVYRSGYQSSENGYVILKIRTIRSLNSEAGGRAGAARRCERSRLTAAQSI</sequence>
<feature type="region of interest" description="Disordered" evidence="1">
    <location>
        <begin position="125"/>
        <end position="148"/>
    </location>
</feature>
<evidence type="ECO:0000256" key="1">
    <source>
        <dbReference type="SAM" id="MobiDB-lite"/>
    </source>
</evidence>
<comment type="caution">
    <text evidence="2">The sequence shown here is derived from an EMBL/GenBank/DDBJ whole genome shotgun (WGS) entry which is preliminary data.</text>
</comment>
<accession>A0A4C1Z1R6</accession>
<reference evidence="2 3" key="1">
    <citation type="journal article" date="2019" name="Commun. Biol.">
        <title>The bagworm genome reveals a unique fibroin gene that provides high tensile strength.</title>
        <authorList>
            <person name="Kono N."/>
            <person name="Nakamura H."/>
            <person name="Ohtoshi R."/>
            <person name="Tomita M."/>
            <person name="Numata K."/>
            <person name="Arakawa K."/>
        </authorList>
    </citation>
    <scope>NUCLEOTIDE SEQUENCE [LARGE SCALE GENOMIC DNA]</scope>
</reference>
<dbReference type="AlphaFoldDB" id="A0A4C1Z1R6"/>
<gene>
    <name evidence="2" type="ORF">EVAR_62446_1</name>
</gene>
<protein>
    <submittedName>
        <fullName evidence="2">Uncharacterized protein</fullName>
    </submittedName>
</protein>
<proteinExistence type="predicted"/>
<dbReference type="Proteomes" id="UP000299102">
    <property type="component" value="Unassembled WGS sequence"/>
</dbReference>